<keyword evidence="2" id="KW-1185">Reference proteome</keyword>
<gene>
    <name evidence="1" type="ORF">GL50803_00112348</name>
</gene>
<evidence type="ECO:0000313" key="2">
    <source>
        <dbReference type="Proteomes" id="UP000001548"/>
    </source>
</evidence>
<accession>A8B2L5</accession>
<dbReference type="SMART" id="SM00717">
    <property type="entry name" value="SANT"/>
    <property type="match status" value="1"/>
</dbReference>
<dbReference type="VEuPathDB" id="GiardiaDB:GL50803_112348"/>
<comment type="caution">
    <text evidence="1">The sequence shown here is derived from an EMBL/GenBank/DDBJ whole genome shotgun (WGS) entry which is preliminary data.</text>
</comment>
<name>A8B2L5_GIAIC</name>
<protein>
    <submittedName>
        <fullName evidence="1">Uncharacterized protein</fullName>
    </submittedName>
</protein>
<evidence type="ECO:0000313" key="1">
    <source>
        <dbReference type="EMBL" id="KAE8303002.1"/>
    </source>
</evidence>
<dbReference type="SUPFAM" id="SSF46689">
    <property type="entry name" value="Homeodomain-like"/>
    <property type="match status" value="1"/>
</dbReference>
<dbReference type="Proteomes" id="UP000001548">
    <property type="component" value="Unassembled WGS sequence"/>
</dbReference>
<dbReference type="GeneID" id="5702923"/>
<dbReference type="KEGG" id="gla:GL50803_00112348"/>
<sequence length="317" mass="36423">MPNLHMSIADLIAYDTKEDEAYADYRRRTAREARERDQQSIDELRNVVPDESEKGSLLDIENYFATEADLSNVVPGTHDNNPSDGNLLDFDDDCVDDYLVMFDEQHSNDYSVAVKYPTKLGINYRTRSRRDKEAEAIKARLRTNRLAKNYEEADDSTFLVTHGRQWKVSEIERLIDLVRRFGISFDPIAIHFPTRPKRCITAYFKRLYKSRHSGLLRALDEFNSRMSSLKEQGPDSSAGNDCFQEEIQHINRLLAYERECRTITINSEDSFPDAVPGLSQDCDLRATRTTEQSTTNSTVADSQPASHFDILAEFLDL</sequence>
<dbReference type="HOGENOM" id="CLU_878365_0_0_1"/>
<dbReference type="CDD" id="cd00167">
    <property type="entry name" value="SANT"/>
    <property type="match status" value="1"/>
</dbReference>
<dbReference type="OMA" id="THGRQWK"/>
<dbReference type="InterPro" id="IPR009057">
    <property type="entry name" value="Homeodomain-like_sf"/>
</dbReference>
<dbReference type="EMBL" id="AACB03000003">
    <property type="protein sequence ID" value="KAE8303002.1"/>
    <property type="molecule type" value="Genomic_DNA"/>
</dbReference>
<reference evidence="1 2" key="1">
    <citation type="journal article" date="2007" name="Science">
        <title>Genomic minimalism in the early diverging intestinal parasite Giardia lamblia.</title>
        <authorList>
            <person name="Morrison H.G."/>
            <person name="McArthur A.G."/>
            <person name="Gillin F.D."/>
            <person name="Aley S.B."/>
            <person name="Adam R.D."/>
            <person name="Olsen G.J."/>
            <person name="Best A.A."/>
            <person name="Cande W.Z."/>
            <person name="Chen F."/>
            <person name="Cipriano M.J."/>
            <person name="Davids B.J."/>
            <person name="Dawson S.C."/>
            <person name="Elmendorf H.G."/>
            <person name="Hehl A.B."/>
            <person name="Holder M.E."/>
            <person name="Huse S.M."/>
            <person name="Kim U.U."/>
            <person name="Lasek-Nesselquist E."/>
            <person name="Manning G."/>
            <person name="Nigam A."/>
            <person name="Nixon J.E."/>
            <person name="Palm D."/>
            <person name="Passamaneck N.E."/>
            <person name="Prabhu A."/>
            <person name="Reich C.I."/>
            <person name="Reiner D.S."/>
            <person name="Samuelson J."/>
            <person name="Svard S.G."/>
            <person name="Sogin M.L."/>
        </authorList>
    </citation>
    <scope>NUCLEOTIDE SEQUENCE [LARGE SCALE GENOMIC DNA]</scope>
    <source>
        <strain evidence="1 2">WB C6</strain>
    </source>
</reference>
<dbReference type="RefSeq" id="XP_001709999.1">
    <property type="nucleotide sequence ID" value="XM_001709947.1"/>
</dbReference>
<organism evidence="1 2">
    <name type="scientific">Giardia intestinalis (strain ATCC 50803 / WB clone C6)</name>
    <name type="common">Giardia lamblia</name>
    <dbReference type="NCBI Taxonomy" id="184922"/>
    <lineage>
        <taxon>Eukaryota</taxon>
        <taxon>Metamonada</taxon>
        <taxon>Diplomonadida</taxon>
        <taxon>Hexamitidae</taxon>
        <taxon>Giardiinae</taxon>
        <taxon>Giardia</taxon>
    </lineage>
</organism>
<dbReference type="AlphaFoldDB" id="A8B2L5"/>
<dbReference type="InterPro" id="IPR001005">
    <property type="entry name" value="SANT/Myb"/>
</dbReference>
<proteinExistence type="predicted"/>